<reference evidence="8" key="1">
    <citation type="journal article" date="2021" name="PeerJ">
        <title>Extensive microbial diversity within the chicken gut microbiome revealed by metagenomics and culture.</title>
        <authorList>
            <person name="Gilroy R."/>
            <person name="Ravi A."/>
            <person name="Getino M."/>
            <person name="Pursley I."/>
            <person name="Horton D.L."/>
            <person name="Alikhan N.F."/>
            <person name="Baker D."/>
            <person name="Gharbi K."/>
            <person name="Hall N."/>
            <person name="Watson M."/>
            <person name="Adriaenssens E.M."/>
            <person name="Foster-Nyarko E."/>
            <person name="Jarju S."/>
            <person name="Secka A."/>
            <person name="Antonio M."/>
            <person name="Oren A."/>
            <person name="Chaudhuri R.R."/>
            <person name="La Ragione R."/>
            <person name="Hildebrand F."/>
            <person name="Pallen M.J."/>
        </authorList>
    </citation>
    <scope>NUCLEOTIDE SEQUENCE</scope>
    <source>
        <strain evidence="8">ChiSjej1B19-5720</strain>
    </source>
</reference>
<feature type="binding site" evidence="7">
    <location>
        <position position="57"/>
    </location>
    <ligand>
        <name>substrate</name>
    </ligand>
</feature>
<feature type="binding site" evidence="7">
    <location>
        <position position="104"/>
    </location>
    <ligand>
        <name>Mg(2+)</name>
        <dbReference type="ChEBI" id="CHEBI:18420"/>
        <label>1</label>
    </ligand>
</feature>
<keyword evidence="3 7" id="KW-0479">Metal-binding</keyword>
<name>A0A9D2LWB2_9FIRM</name>
<gene>
    <name evidence="7" type="primary">ppa</name>
    <name evidence="8" type="ORF">IAA06_16445</name>
</gene>
<dbReference type="InterPro" id="IPR008162">
    <property type="entry name" value="Pyrophosphatase"/>
</dbReference>
<comment type="catalytic activity">
    <reaction evidence="6 7">
        <text>diphosphate + H2O = 2 phosphate + H(+)</text>
        <dbReference type="Rhea" id="RHEA:24576"/>
        <dbReference type="ChEBI" id="CHEBI:15377"/>
        <dbReference type="ChEBI" id="CHEBI:15378"/>
        <dbReference type="ChEBI" id="CHEBI:33019"/>
        <dbReference type="ChEBI" id="CHEBI:43474"/>
        <dbReference type="EC" id="3.6.1.1"/>
    </reaction>
</comment>
<keyword evidence="4 7" id="KW-0378">Hydrolase</keyword>
<keyword evidence="5 7" id="KW-0460">Magnesium</keyword>
<feature type="binding site" evidence="7">
    <location>
        <position position="72"/>
    </location>
    <ligand>
        <name>Mg(2+)</name>
        <dbReference type="ChEBI" id="CHEBI:18420"/>
        <label>1</label>
    </ligand>
</feature>
<dbReference type="Pfam" id="PF00719">
    <property type="entry name" value="Pyrophosphatase"/>
    <property type="match status" value="1"/>
</dbReference>
<dbReference type="GO" id="GO:0004427">
    <property type="term" value="F:inorganic diphosphate phosphatase activity"/>
    <property type="evidence" value="ECO:0007669"/>
    <property type="project" value="UniProtKB-UniRule"/>
</dbReference>
<dbReference type="PROSITE" id="PS00387">
    <property type="entry name" value="PPASE"/>
    <property type="match status" value="1"/>
</dbReference>
<feature type="binding site" evidence="7">
    <location>
        <position position="31"/>
    </location>
    <ligand>
        <name>substrate</name>
    </ligand>
</feature>
<dbReference type="Gene3D" id="3.90.80.10">
    <property type="entry name" value="Inorganic pyrophosphatase"/>
    <property type="match status" value="1"/>
</dbReference>
<dbReference type="HAMAP" id="MF_00209">
    <property type="entry name" value="Inorganic_PPase"/>
    <property type="match status" value="1"/>
</dbReference>
<feature type="binding site" evidence="7">
    <location>
        <position position="141"/>
    </location>
    <ligand>
        <name>substrate</name>
    </ligand>
</feature>
<dbReference type="GO" id="GO:0006796">
    <property type="term" value="P:phosphate-containing compound metabolic process"/>
    <property type="evidence" value="ECO:0007669"/>
    <property type="project" value="InterPro"/>
</dbReference>
<evidence type="ECO:0000256" key="3">
    <source>
        <dbReference type="ARBA" id="ARBA00022723"/>
    </source>
</evidence>
<dbReference type="EC" id="3.6.1.1" evidence="7"/>
<accession>A0A9D2LWB2</accession>
<comment type="caution">
    <text evidence="8">The sequence shown here is derived from an EMBL/GenBank/DDBJ whole genome shotgun (WGS) entry which is preliminary data.</text>
</comment>
<feature type="binding site" evidence="7">
    <location>
        <position position="45"/>
    </location>
    <ligand>
        <name>substrate</name>
    </ligand>
</feature>
<dbReference type="GO" id="GO:0005737">
    <property type="term" value="C:cytoplasm"/>
    <property type="evidence" value="ECO:0007669"/>
    <property type="project" value="UniProtKB-SubCell"/>
</dbReference>
<protein>
    <recommendedName>
        <fullName evidence="7">Inorganic pyrophosphatase</fullName>
        <ecNumber evidence="7">3.6.1.1</ecNumber>
    </recommendedName>
    <alternativeName>
        <fullName evidence="7">Pyrophosphate phospho-hydrolase</fullName>
        <shortName evidence="7">PPase</shortName>
    </alternativeName>
</protein>
<evidence type="ECO:0000256" key="6">
    <source>
        <dbReference type="ARBA" id="ARBA00047820"/>
    </source>
</evidence>
<evidence type="ECO:0000256" key="5">
    <source>
        <dbReference type="ARBA" id="ARBA00022842"/>
    </source>
</evidence>
<organism evidence="8 9">
    <name type="scientific">Candidatus Blautia faecavium</name>
    <dbReference type="NCBI Taxonomy" id="2838487"/>
    <lineage>
        <taxon>Bacteria</taxon>
        <taxon>Bacillati</taxon>
        <taxon>Bacillota</taxon>
        <taxon>Clostridia</taxon>
        <taxon>Lachnospirales</taxon>
        <taxon>Lachnospiraceae</taxon>
        <taxon>Blautia</taxon>
    </lineage>
</organism>
<reference evidence="8" key="2">
    <citation type="submission" date="2021-04" db="EMBL/GenBank/DDBJ databases">
        <authorList>
            <person name="Gilroy R."/>
        </authorList>
    </citation>
    <scope>NUCLEOTIDE SEQUENCE</scope>
    <source>
        <strain evidence="8">ChiSjej1B19-5720</strain>
    </source>
</reference>
<dbReference type="AlphaFoldDB" id="A0A9D2LWB2"/>
<comment type="cofactor">
    <cofactor evidence="1 7">
        <name>Mg(2+)</name>
        <dbReference type="ChEBI" id="CHEBI:18420"/>
    </cofactor>
</comment>
<dbReference type="SUPFAM" id="SSF50324">
    <property type="entry name" value="Inorganic pyrophosphatase"/>
    <property type="match status" value="1"/>
</dbReference>
<evidence type="ECO:0000313" key="8">
    <source>
        <dbReference type="EMBL" id="HJB30364.1"/>
    </source>
</evidence>
<dbReference type="EMBL" id="DWYZ01000314">
    <property type="protein sequence ID" value="HJB30364.1"/>
    <property type="molecule type" value="Genomic_DNA"/>
</dbReference>
<comment type="similarity">
    <text evidence="7">Belongs to the PPase family.</text>
</comment>
<keyword evidence="2 7" id="KW-0963">Cytoplasm</keyword>
<comment type="subcellular location">
    <subcellularLocation>
        <location evidence="7">Cytoplasm</location>
    </subcellularLocation>
</comment>
<comment type="function">
    <text evidence="7">Catalyzes the hydrolysis of inorganic pyrophosphate (PPi) forming two phosphate ions.</text>
</comment>
<dbReference type="InterPro" id="IPR036649">
    <property type="entry name" value="Pyrophosphatase_sf"/>
</dbReference>
<sequence length="181" mass="20539">MGSIWHDISEERIFPTDFIAVIEISKGSKKKYELDKETGMIILDRVLYTSTHYPMNYGFIPRTLGDDGDPLDVLVMCSEPLEPLTLVRCYPIGVMRMTDGGAGDEKVIAIPWADPTYEMYTDISELPKHIFDEIKHFFSVYKDLEGKKTAVNEFDNALGAVQVIEECIERYKGKFGNAQAE</sequence>
<dbReference type="GO" id="GO:0000287">
    <property type="term" value="F:magnesium ion binding"/>
    <property type="evidence" value="ECO:0007669"/>
    <property type="project" value="UniProtKB-UniRule"/>
</dbReference>
<feature type="binding site" evidence="7">
    <location>
        <position position="67"/>
    </location>
    <ligand>
        <name>Mg(2+)</name>
        <dbReference type="ChEBI" id="CHEBI:18420"/>
        <label>1</label>
    </ligand>
</feature>
<dbReference type="PANTHER" id="PTHR10286">
    <property type="entry name" value="INORGANIC PYROPHOSPHATASE"/>
    <property type="match status" value="1"/>
</dbReference>
<dbReference type="Proteomes" id="UP000823842">
    <property type="component" value="Unassembled WGS sequence"/>
</dbReference>
<evidence type="ECO:0000256" key="7">
    <source>
        <dbReference type="HAMAP-Rule" id="MF_00209"/>
    </source>
</evidence>
<evidence type="ECO:0000256" key="4">
    <source>
        <dbReference type="ARBA" id="ARBA00022801"/>
    </source>
</evidence>
<comment type="subunit">
    <text evidence="7">Homohexamer.</text>
</comment>
<evidence type="ECO:0000313" key="9">
    <source>
        <dbReference type="Proteomes" id="UP000823842"/>
    </source>
</evidence>
<dbReference type="FunFam" id="3.90.80.10:FF:000003">
    <property type="entry name" value="Inorganic pyrophosphatase"/>
    <property type="match status" value="1"/>
</dbReference>
<dbReference type="CDD" id="cd00412">
    <property type="entry name" value="pyrophosphatase"/>
    <property type="match status" value="1"/>
</dbReference>
<evidence type="ECO:0000256" key="2">
    <source>
        <dbReference type="ARBA" id="ARBA00022490"/>
    </source>
</evidence>
<feature type="binding site" evidence="7">
    <location>
        <position position="72"/>
    </location>
    <ligand>
        <name>Mg(2+)</name>
        <dbReference type="ChEBI" id="CHEBI:18420"/>
        <label>2</label>
    </ligand>
</feature>
<evidence type="ECO:0000256" key="1">
    <source>
        <dbReference type="ARBA" id="ARBA00001946"/>
    </source>
</evidence>
<proteinExistence type="inferred from homology"/>